<accession>A0A5M6CB38</accession>
<protein>
    <submittedName>
        <fullName evidence="2">DUF4263 domain-containing protein</fullName>
    </submittedName>
</protein>
<evidence type="ECO:0000313" key="3">
    <source>
        <dbReference type="Proteomes" id="UP000323632"/>
    </source>
</evidence>
<organism evidence="2 3">
    <name type="scientific">Taibaiella lutea</name>
    <dbReference type="NCBI Taxonomy" id="2608001"/>
    <lineage>
        <taxon>Bacteria</taxon>
        <taxon>Pseudomonadati</taxon>
        <taxon>Bacteroidota</taxon>
        <taxon>Chitinophagia</taxon>
        <taxon>Chitinophagales</taxon>
        <taxon>Chitinophagaceae</taxon>
        <taxon>Taibaiella</taxon>
    </lineage>
</organism>
<dbReference type="Pfam" id="PF14082">
    <property type="entry name" value="SduA_C"/>
    <property type="match status" value="1"/>
</dbReference>
<keyword evidence="3" id="KW-1185">Reference proteome</keyword>
<evidence type="ECO:0000313" key="2">
    <source>
        <dbReference type="EMBL" id="KAA5532398.1"/>
    </source>
</evidence>
<proteinExistence type="predicted"/>
<dbReference type="AlphaFoldDB" id="A0A5M6CB38"/>
<dbReference type="EMBL" id="VWSH01000004">
    <property type="protein sequence ID" value="KAA5532398.1"/>
    <property type="molecule type" value="Genomic_DNA"/>
</dbReference>
<feature type="domain" description="Shedu protein SduA C-terminal" evidence="1">
    <location>
        <begin position="12"/>
        <end position="78"/>
    </location>
</feature>
<evidence type="ECO:0000259" key="1">
    <source>
        <dbReference type="Pfam" id="PF14082"/>
    </source>
</evidence>
<dbReference type="RefSeq" id="WP_150033901.1">
    <property type="nucleotide sequence ID" value="NZ_VWSH01000004.1"/>
</dbReference>
<comment type="caution">
    <text evidence="2">The sequence shown here is derived from an EMBL/GenBank/DDBJ whole genome shotgun (WGS) entry which is preliminary data.</text>
</comment>
<dbReference type="Proteomes" id="UP000323632">
    <property type="component" value="Unassembled WGS sequence"/>
</dbReference>
<reference evidence="2 3" key="1">
    <citation type="submission" date="2019-09" db="EMBL/GenBank/DDBJ databases">
        <title>Genome sequence and assembly of Taibaiella sp.</title>
        <authorList>
            <person name="Chhetri G."/>
        </authorList>
    </citation>
    <scope>NUCLEOTIDE SEQUENCE [LARGE SCALE GENOMIC DNA]</scope>
    <source>
        <strain evidence="2 3">KVB11</strain>
    </source>
</reference>
<sequence length="91" mass="10495">MKHEPQARASGGEKGEKILTLKYKDSIPANMEIKIINPSALIIMGRENNLSPIQKRDFEIVKRKYKNIADIITYDNLLERLKCTIEQIKLL</sequence>
<name>A0A5M6CB38_9BACT</name>
<gene>
    <name evidence="2" type="ORF">F0919_16540</name>
</gene>
<dbReference type="InterPro" id="IPR025359">
    <property type="entry name" value="SduA_C"/>
</dbReference>